<keyword evidence="1" id="KW-0812">Transmembrane</keyword>
<dbReference type="InterPro" id="IPR018639">
    <property type="entry name" value="DUF2062"/>
</dbReference>
<gene>
    <name evidence="3" type="ordered locus">AciX9_1057</name>
</gene>
<keyword evidence="1" id="KW-1133">Transmembrane helix</keyword>
<protein>
    <recommendedName>
        <fullName evidence="2">DUF2062 domain-containing protein</fullName>
    </recommendedName>
</protein>
<accession>E8X2Y6</accession>
<dbReference type="PANTHER" id="PTHR35102:SF1">
    <property type="entry name" value="E3 UBIQUITIN-PROTEIN LIGASE"/>
    <property type="match status" value="1"/>
</dbReference>
<keyword evidence="1" id="KW-0472">Membrane</keyword>
<dbReference type="HOGENOM" id="CLU_119034_1_0_0"/>
<feature type="transmembrane region" description="Helical" evidence="1">
    <location>
        <begin position="59"/>
        <end position="85"/>
    </location>
</feature>
<reference evidence="4" key="1">
    <citation type="submission" date="2011-01" db="EMBL/GenBank/DDBJ databases">
        <title>Complete sequence of chromosome of Acidobacterium sp. MP5ACTX9.</title>
        <authorList>
            <consortium name="US DOE Joint Genome Institute"/>
            <person name="Lucas S."/>
            <person name="Copeland A."/>
            <person name="Lapidus A."/>
            <person name="Cheng J.-F."/>
            <person name="Goodwin L."/>
            <person name="Pitluck S."/>
            <person name="Teshima H."/>
            <person name="Detter J.C."/>
            <person name="Han C."/>
            <person name="Tapia R."/>
            <person name="Land M."/>
            <person name="Hauser L."/>
            <person name="Kyrpides N."/>
            <person name="Ivanova N."/>
            <person name="Ovchinnikova G."/>
            <person name="Pagani I."/>
            <person name="Rawat S.R."/>
            <person name="Mannisto M."/>
            <person name="Haggblom M.M."/>
            <person name="Woyke T."/>
        </authorList>
    </citation>
    <scope>NUCLEOTIDE SEQUENCE [LARGE SCALE GENOMIC DNA]</scope>
    <source>
        <strain evidence="4">MP5ACTX9</strain>
    </source>
</reference>
<feature type="transmembrane region" description="Helical" evidence="1">
    <location>
        <begin position="150"/>
        <end position="171"/>
    </location>
</feature>
<dbReference type="KEGG" id="acm:AciX9_1057"/>
<dbReference type="AlphaFoldDB" id="E8X2Y6"/>
<feature type="transmembrane region" description="Helical" evidence="1">
    <location>
        <begin position="97"/>
        <end position="118"/>
    </location>
</feature>
<sequence length="188" mass="20796">MKSPGIATPFDHLSLSLPQSRMAASLTASISLLFQRHIISPVMHLLRVGASPRRLAWSLAVGVAVGINPLLGSTTLLCLAVAFVLRLNLVASQISNHLVYPLQLALFFVFIDIGDRIFHTGKLPLDREALLSAMRHHPLATTRMLWSWEWHALIVWTLFSAALIPLVALILRPALERLLLKLHTETPA</sequence>
<evidence type="ECO:0000313" key="4">
    <source>
        <dbReference type="Proteomes" id="UP000000343"/>
    </source>
</evidence>
<dbReference type="EMBL" id="CP002480">
    <property type="protein sequence ID" value="ADW68120.1"/>
    <property type="molecule type" value="Genomic_DNA"/>
</dbReference>
<dbReference type="PaxDb" id="1198114-AciX9_1057"/>
<organism evidence="4">
    <name type="scientific">Granulicella tundricola (strain ATCC BAA-1859 / DSM 23138 / MP5ACTX9)</name>
    <dbReference type="NCBI Taxonomy" id="1198114"/>
    <lineage>
        <taxon>Bacteria</taxon>
        <taxon>Pseudomonadati</taxon>
        <taxon>Acidobacteriota</taxon>
        <taxon>Terriglobia</taxon>
        <taxon>Terriglobales</taxon>
        <taxon>Acidobacteriaceae</taxon>
        <taxon>Granulicella</taxon>
    </lineage>
</organism>
<evidence type="ECO:0000256" key="1">
    <source>
        <dbReference type="SAM" id="Phobius"/>
    </source>
</evidence>
<feature type="domain" description="DUF2062" evidence="2">
    <location>
        <begin position="42"/>
        <end position="162"/>
    </location>
</feature>
<evidence type="ECO:0000259" key="2">
    <source>
        <dbReference type="Pfam" id="PF09835"/>
    </source>
</evidence>
<dbReference type="Pfam" id="PF09835">
    <property type="entry name" value="DUF2062"/>
    <property type="match status" value="1"/>
</dbReference>
<name>E8X2Y6_GRATM</name>
<evidence type="ECO:0000313" key="3">
    <source>
        <dbReference type="EMBL" id="ADW68120.1"/>
    </source>
</evidence>
<dbReference type="Proteomes" id="UP000000343">
    <property type="component" value="Chromosome"/>
</dbReference>
<dbReference type="eggNOG" id="COG3216">
    <property type="taxonomic scope" value="Bacteria"/>
</dbReference>
<dbReference type="STRING" id="1198114.AciX9_1057"/>
<keyword evidence="4" id="KW-1185">Reference proteome</keyword>
<proteinExistence type="predicted"/>
<dbReference type="PANTHER" id="PTHR35102">
    <property type="entry name" value="E3 UBIQUITIN-PROTEIN LIGASE"/>
    <property type="match status" value="1"/>
</dbReference>